<evidence type="ECO:0000313" key="2">
    <source>
        <dbReference type="Proteomes" id="UP000249577"/>
    </source>
</evidence>
<name>A0A2W5ML78_ANCNO</name>
<dbReference type="Proteomes" id="UP000249577">
    <property type="component" value="Unassembled WGS sequence"/>
</dbReference>
<evidence type="ECO:0000313" key="1">
    <source>
        <dbReference type="EMBL" id="PZQ14190.1"/>
    </source>
</evidence>
<accession>A0A2W5ML78</accession>
<reference evidence="1 2" key="1">
    <citation type="submission" date="2017-08" db="EMBL/GenBank/DDBJ databases">
        <title>Infants hospitalized years apart are colonized by the same room-sourced microbial strains.</title>
        <authorList>
            <person name="Brooks B."/>
            <person name="Olm M.R."/>
            <person name="Firek B.A."/>
            <person name="Baker R."/>
            <person name="Thomas B.C."/>
            <person name="Morowitz M.J."/>
            <person name="Banfield J.F."/>
        </authorList>
    </citation>
    <scope>NUCLEOTIDE SEQUENCE [LARGE SCALE GENOMIC DNA]</scope>
    <source>
        <strain evidence="1">S2_005_003_R2_43</strain>
    </source>
</reference>
<dbReference type="InterPro" id="IPR029063">
    <property type="entry name" value="SAM-dependent_MTases_sf"/>
</dbReference>
<dbReference type="Gene3D" id="3.40.50.150">
    <property type="entry name" value="Vaccinia Virus protein VP39"/>
    <property type="match status" value="1"/>
</dbReference>
<proteinExistence type="predicted"/>
<keyword evidence="1" id="KW-0489">Methyltransferase</keyword>
<keyword evidence="1" id="KW-0808">Transferase</keyword>
<gene>
    <name evidence="1" type="ORF">DI565_12205</name>
</gene>
<dbReference type="CDD" id="cd02440">
    <property type="entry name" value="AdoMet_MTases"/>
    <property type="match status" value="1"/>
</dbReference>
<sequence length="205" mass="23389">MTEQPDFSVRNYWERRYANGGTSGAGSYGALAKYKAAFVNEFMNVNGVESVVDFGCGDGEQISMLSVKTYHGLDISPNAVERCKARYDGRAGWTFQLIDEFKPKPARYDLATSLDVVYHLIEDDVYEAYIKRLFDSSSRYVLIYGSDWEQPGHVPHIRHRWFSGWVARKRPKWRVCARAANPYPFDAYNSINTTFASFTAFEKAG</sequence>
<dbReference type="AlphaFoldDB" id="A0A2W5ML78"/>
<dbReference type="GO" id="GO:0032259">
    <property type="term" value="P:methylation"/>
    <property type="evidence" value="ECO:0007669"/>
    <property type="project" value="UniProtKB-KW"/>
</dbReference>
<dbReference type="Pfam" id="PF13489">
    <property type="entry name" value="Methyltransf_23"/>
    <property type="match status" value="1"/>
</dbReference>
<dbReference type="EMBL" id="QFPN01000006">
    <property type="protein sequence ID" value="PZQ14190.1"/>
    <property type="molecule type" value="Genomic_DNA"/>
</dbReference>
<dbReference type="SUPFAM" id="SSF53335">
    <property type="entry name" value="S-adenosyl-L-methionine-dependent methyltransferases"/>
    <property type="match status" value="1"/>
</dbReference>
<comment type="caution">
    <text evidence="1">The sequence shown here is derived from an EMBL/GenBank/DDBJ whole genome shotgun (WGS) entry which is preliminary data.</text>
</comment>
<dbReference type="GO" id="GO:0008168">
    <property type="term" value="F:methyltransferase activity"/>
    <property type="evidence" value="ECO:0007669"/>
    <property type="project" value="UniProtKB-KW"/>
</dbReference>
<organism evidence="1 2">
    <name type="scientific">Ancylobacter novellus</name>
    <name type="common">Thiobacillus novellus</name>
    <dbReference type="NCBI Taxonomy" id="921"/>
    <lineage>
        <taxon>Bacteria</taxon>
        <taxon>Pseudomonadati</taxon>
        <taxon>Pseudomonadota</taxon>
        <taxon>Alphaproteobacteria</taxon>
        <taxon>Hyphomicrobiales</taxon>
        <taxon>Xanthobacteraceae</taxon>
        <taxon>Ancylobacter</taxon>
    </lineage>
</organism>
<protein>
    <submittedName>
        <fullName evidence="1">Class I SAM-dependent methyltransferase</fullName>
    </submittedName>
</protein>